<dbReference type="EMBL" id="JJRY01000018">
    <property type="protein sequence ID" value="KEF37102.1"/>
    <property type="molecule type" value="Genomic_DNA"/>
</dbReference>
<comment type="caution">
    <text evidence="2">The sequence shown here is derived from an EMBL/GenBank/DDBJ whole genome shotgun (WGS) entry which is preliminary data.</text>
</comment>
<feature type="chain" id="PRO_5001680756" evidence="1">
    <location>
        <begin position="23"/>
        <end position="92"/>
    </location>
</feature>
<dbReference type="Proteomes" id="UP000027936">
    <property type="component" value="Unassembled WGS sequence"/>
</dbReference>
<accession>A0A072NIR0</accession>
<feature type="signal peptide" evidence="1">
    <location>
        <begin position="1"/>
        <end position="22"/>
    </location>
</feature>
<reference evidence="2 3" key="1">
    <citation type="submission" date="2014-04" db="EMBL/GenBank/DDBJ databases">
        <title>Draft genome sequence of Bacillus azotoformans MEV2011, a (co-) denitrifying strain unable to grow in the presence of oxygen.</title>
        <authorList>
            <person name="Nielsen M."/>
            <person name="Schreiber L."/>
            <person name="Finster K."/>
            <person name="Schramm A."/>
        </authorList>
    </citation>
    <scope>NUCLEOTIDE SEQUENCE [LARGE SCALE GENOMIC DNA]</scope>
    <source>
        <strain evidence="2 3">MEV2011</strain>
    </source>
</reference>
<protein>
    <submittedName>
        <fullName evidence="2">Uncharacterized protein</fullName>
    </submittedName>
</protein>
<keyword evidence="1" id="KW-0732">Signal</keyword>
<evidence type="ECO:0000256" key="1">
    <source>
        <dbReference type="SAM" id="SignalP"/>
    </source>
</evidence>
<dbReference type="RefSeq" id="WP_035197268.1">
    <property type="nucleotide sequence ID" value="NZ_JJRY01000018.1"/>
</dbReference>
<evidence type="ECO:0000313" key="3">
    <source>
        <dbReference type="Proteomes" id="UP000027936"/>
    </source>
</evidence>
<name>A0A072NIR0_SCHAZ</name>
<dbReference type="AlphaFoldDB" id="A0A072NIR0"/>
<dbReference type="PATRIC" id="fig|1348973.3.peg.3572"/>
<proteinExistence type="predicted"/>
<evidence type="ECO:0000313" key="2">
    <source>
        <dbReference type="EMBL" id="KEF37102.1"/>
    </source>
</evidence>
<organism evidence="2 3">
    <name type="scientific">Schinkia azotoformans MEV2011</name>
    <dbReference type="NCBI Taxonomy" id="1348973"/>
    <lineage>
        <taxon>Bacteria</taxon>
        <taxon>Bacillati</taxon>
        <taxon>Bacillota</taxon>
        <taxon>Bacilli</taxon>
        <taxon>Bacillales</taxon>
        <taxon>Bacillaceae</taxon>
        <taxon>Calidifontibacillus/Schinkia group</taxon>
        <taxon>Schinkia</taxon>
    </lineage>
</organism>
<gene>
    <name evidence="2" type="ORF">M670_03695</name>
</gene>
<sequence length="92" mass="10481">MNLIRCLVLFLLVSGISVQINADKGNAQMPRIDLGSVSINDWAYDQSSGYIYAITSTNKLLYINTNCMMKQKTFFMLEKMPSITIFSYLQLK</sequence>